<dbReference type="GO" id="GO:0004663">
    <property type="term" value="F:Rab geranylgeranyltransferase activity"/>
    <property type="evidence" value="ECO:0007669"/>
    <property type="project" value="UniProtKB-UniRule"/>
</dbReference>
<evidence type="ECO:0000256" key="9">
    <source>
        <dbReference type="ARBA" id="ARBA00047658"/>
    </source>
</evidence>
<evidence type="ECO:0000256" key="6">
    <source>
        <dbReference type="ARBA" id="ARBA00022723"/>
    </source>
</evidence>
<evidence type="ECO:0000256" key="8">
    <source>
        <dbReference type="ARBA" id="ARBA00022833"/>
    </source>
</evidence>
<comment type="cofactor">
    <cofactor evidence="11">
        <name>Zn(2+)</name>
        <dbReference type="ChEBI" id="CHEBI:29105"/>
    </cofactor>
    <text evidence="11">Binds 1 zinc ion per subunit.</text>
</comment>
<dbReference type="OrthoDB" id="5428259at2759"/>
<evidence type="ECO:0000256" key="1">
    <source>
        <dbReference type="ARBA" id="ARBA00010497"/>
    </source>
</evidence>
<dbReference type="PANTHER" id="PTHR11774">
    <property type="entry name" value="GERANYLGERANYL TRANSFERASE TYPE BETA SUBUNIT"/>
    <property type="match status" value="1"/>
</dbReference>
<evidence type="ECO:0000256" key="2">
    <source>
        <dbReference type="ARBA" id="ARBA00011355"/>
    </source>
</evidence>
<dbReference type="SUPFAM" id="SSF48239">
    <property type="entry name" value="Terpenoid cyclases/Protein prenyltransferases"/>
    <property type="match status" value="1"/>
</dbReference>
<organism evidence="13 14">
    <name type="scientific">Microthyrium microscopicum</name>
    <dbReference type="NCBI Taxonomy" id="703497"/>
    <lineage>
        <taxon>Eukaryota</taxon>
        <taxon>Fungi</taxon>
        <taxon>Dikarya</taxon>
        <taxon>Ascomycota</taxon>
        <taxon>Pezizomycotina</taxon>
        <taxon>Dothideomycetes</taxon>
        <taxon>Dothideomycetes incertae sedis</taxon>
        <taxon>Microthyriales</taxon>
        <taxon>Microthyriaceae</taxon>
        <taxon>Microthyrium</taxon>
    </lineage>
</organism>
<dbReference type="GO" id="GO:0046872">
    <property type="term" value="F:metal ion binding"/>
    <property type="evidence" value="ECO:0007669"/>
    <property type="project" value="UniProtKB-KW"/>
</dbReference>
<keyword evidence="6 11" id="KW-0479">Metal-binding</keyword>
<evidence type="ECO:0000313" key="13">
    <source>
        <dbReference type="EMBL" id="KAF2669719.1"/>
    </source>
</evidence>
<evidence type="ECO:0000256" key="3">
    <source>
        <dbReference type="ARBA" id="ARBA00012656"/>
    </source>
</evidence>
<comment type="subunit">
    <text evidence="2">Heterodimer of an alpha and a beta subunit.</text>
</comment>
<evidence type="ECO:0000256" key="4">
    <source>
        <dbReference type="ARBA" id="ARBA00022602"/>
    </source>
</evidence>
<comment type="function">
    <text evidence="11">Catalyzes the transfer of a geranylgeranyl moiety from geranylgeranyl diphosphate to both cysteines of proteins with the C-terminal sequence -XXCC, -XCXC and -CCXX.</text>
</comment>
<keyword evidence="4 11" id="KW-0637">Prenyltransferase</keyword>
<evidence type="ECO:0000256" key="5">
    <source>
        <dbReference type="ARBA" id="ARBA00022679"/>
    </source>
</evidence>
<proteinExistence type="inferred from homology"/>
<dbReference type="PANTHER" id="PTHR11774:SF11">
    <property type="entry name" value="GERANYLGERANYL TRANSFERASE TYPE-2 SUBUNIT BETA"/>
    <property type="match status" value="1"/>
</dbReference>
<dbReference type="GO" id="GO:0072657">
    <property type="term" value="P:protein localization to membrane"/>
    <property type="evidence" value="ECO:0007669"/>
    <property type="project" value="UniProtKB-ARBA"/>
</dbReference>
<name>A0A6A6UBS2_9PEZI</name>
<dbReference type="Pfam" id="PF00432">
    <property type="entry name" value="Prenyltrans"/>
    <property type="match status" value="1"/>
</dbReference>
<keyword evidence="5 11" id="KW-0808">Transferase</keyword>
<dbReference type="AlphaFoldDB" id="A0A6A6UBS2"/>
<dbReference type="InterPro" id="IPR001330">
    <property type="entry name" value="Prenyltrans"/>
</dbReference>
<feature type="domain" description="Prenyltransferase alpha-alpha toroid" evidence="12">
    <location>
        <begin position="19"/>
        <end position="348"/>
    </location>
</feature>
<protein>
    <recommendedName>
        <fullName evidence="10 11">Geranylgeranyl transferase type-2 subunit beta</fullName>
        <ecNumber evidence="3 11">2.5.1.60</ecNumber>
    </recommendedName>
</protein>
<dbReference type="CDD" id="cd02894">
    <property type="entry name" value="GGTase-II"/>
    <property type="match status" value="1"/>
</dbReference>
<sequence>MSLASGPGLGGSSPDMLWADKHVEYIVSLDKRDDEYEYWLTEHLRLNGVFWGLHALHILGHPTALPRDDLIRFTMSCWDASSGGFGAAPDHDPHMLYTCSAVQILVMVDGVSVLDEPAEPGSSETKRMRVAHFISSLQDRETGTFHGDKYGEPDTRFLYNALNSLSLLGKLNLVDVPLAVKYIDSCSNADGGYGTVPGAESHSGQIFVCLAALSIAGVLDQRLKDDSKWADRLGGWLSERQISTGKGYGGLNGRPEKEEDVCYAWWVGTSLVMLQRSHWIDRPALRKFILSCQDGEHGGISDRPGHAVDVFHTHFGIVGLSLLEWSENKDGEASEPLGLEEVDPVYCMPRSITKALSRTG</sequence>
<evidence type="ECO:0000256" key="11">
    <source>
        <dbReference type="RuleBase" id="RU365076"/>
    </source>
</evidence>
<evidence type="ECO:0000259" key="12">
    <source>
        <dbReference type="Pfam" id="PF00432"/>
    </source>
</evidence>
<dbReference type="EC" id="2.5.1.60" evidence="3 11"/>
<keyword evidence="7" id="KW-0677">Repeat</keyword>
<dbReference type="FunFam" id="1.50.10.20:FF:000012">
    <property type="entry name" value="Geranylgeranyl transferase type-2 subunit beta"/>
    <property type="match status" value="1"/>
</dbReference>
<evidence type="ECO:0000256" key="7">
    <source>
        <dbReference type="ARBA" id="ARBA00022737"/>
    </source>
</evidence>
<comment type="similarity">
    <text evidence="1 11">Belongs to the protein prenyltransferase subunit beta family.</text>
</comment>
<gene>
    <name evidence="13" type="ORF">BT63DRAFT_267648</name>
</gene>
<dbReference type="InterPro" id="IPR045089">
    <property type="entry name" value="PGGT1B-like"/>
</dbReference>
<dbReference type="GO" id="GO:0005968">
    <property type="term" value="C:Rab-protein geranylgeranyltransferase complex"/>
    <property type="evidence" value="ECO:0007669"/>
    <property type="project" value="UniProtKB-UniRule"/>
</dbReference>
<dbReference type="Gene3D" id="1.50.10.20">
    <property type="match status" value="1"/>
</dbReference>
<evidence type="ECO:0000313" key="14">
    <source>
        <dbReference type="Proteomes" id="UP000799302"/>
    </source>
</evidence>
<reference evidence="13" key="1">
    <citation type="journal article" date="2020" name="Stud. Mycol.">
        <title>101 Dothideomycetes genomes: a test case for predicting lifestyles and emergence of pathogens.</title>
        <authorList>
            <person name="Haridas S."/>
            <person name="Albert R."/>
            <person name="Binder M."/>
            <person name="Bloem J."/>
            <person name="Labutti K."/>
            <person name="Salamov A."/>
            <person name="Andreopoulos B."/>
            <person name="Baker S."/>
            <person name="Barry K."/>
            <person name="Bills G."/>
            <person name="Bluhm B."/>
            <person name="Cannon C."/>
            <person name="Castanera R."/>
            <person name="Culley D."/>
            <person name="Daum C."/>
            <person name="Ezra D."/>
            <person name="Gonzalez J."/>
            <person name="Henrissat B."/>
            <person name="Kuo A."/>
            <person name="Liang C."/>
            <person name="Lipzen A."/>
            <person name="Lutzoni F."/>
            <person name="Magnuson J."/>
            <person name="Mondo S."/>
            <person name="Nolan M."/>
            <person name="Ohm R."/>
            <person name="Pangilinan J."/>
            <person name="Park H.-J."/>
            <person name="Ramirez L."/>
            <person name="Alfaro M."/>
            <person name="Sun H."/>
            <person name="Tritt A."/>
            <person name="Yoshinaga Y."/>
            <person name="Zwiers L.-H."/>
            <person name="Turgeon B."/>
            <person name="Goodwin S."/>
            <person name="Spatafora J."/>
            <person name="Crous P."/>
            <person name="Grigoriev I."/>
        </authorList>
    </citation>
    <scope>NUCLEOTIDE SEQUENCE</scope>
    <source>
        <strain evidence="13">CBS 115976</strain>
    </source>
</reference>
<dbReference type="InterPro" id="IPR026873">
    <property type="entry name" value="Ptb1"/>
</dbReference>
<keyword evidence="14" id="KW-1185">Reference proteome</keyword>
<accession>A0A6A6UBS2</accession>
<keyword evidence="8 11" id="KW-0862">Zinc</keyword>
<comment type="catalytic activity">
    <reaction evidence="9 11">
        <text>geranylgeranyl diphosphate + L-cysteinyl-[protein] = S-geranylgeranyl-L-cysteinyl-[protein] + diphosphate</text>
        <dbReference type="Rhea" id="RHEA:21240"/>
        <dbReference type="Rhea" id="RHEA-COMP:10131"/>
        <dbReference type="Rhea" id="RHEA-COMP:11537"/>
        <dbReference type="ChEBI" id="CHEBI:29950"/>
        <dbReference type="ChEBI" id="CHEBI:33019"/>
        <dbReference type="ChEBI" id="CHEBI:57533"/>
        <dbReference type="ChEBI" id="CHEBI:86021"/>
        <dbReference type="EC" id="2.5.1.60"/>
    </reaction>
</comment>
<dbReference type="Proteomes" id="UP000799302">
    <property type="component" value="Unassembled WGS sequence"/>
</dbReference>
<evidence type="ECO:0000256" key="10">
    <source>
        <dbReference type="ARBA" id="ARBA00069127"/>
    </source>
</evidence>
<dbReference type="InterPro" id="IPR008930">
    <property type="entry name" value="Terpenoid_cyclase/PrenylTrfase"/>
</dbReference>
<dbReference type="EMBL" id="MU004235">
    <property type="protein sequence ID" value="KAF2669719.1"/>
    <property type="molecule type" value="Genomic_DNA"/>
</dbReference>